<evidence type="ECO:0000256" key="12">
    <source>
        <dbReference type="SAM" id="MobiDB-lite"/>
    </source>
</evidence>
<evidence type="ECO:0000313" key="14">
    <source>
        <dbReference type="EMBL" id="MCX2698969.1"/>
    </source>
</evidence>
<dbReference type="Proteomes" id="UP001301216">
    <property type="component" value="Unassembled WGS sequence"/>
</dbReference>
<keyword evidence="10" id="KW-0472">Membrane</keyword>
<dbReference type="InterPro" id="IPR012413">
    <property type="entry name" value="BA14K"/>
</dbReference>
<comment type="subcellular location">
    <subcellularLocation>
        <location evidence="1">Cell membrane</location>
        <topology evidence="1">Single-pass membrane protein</topology>
    </subcellularLocation>
</comment>
<reference evidence="14 15" key="1">
    <citation type="submission" date="2022-11" db="EMBL/GenBank/DDBJ databases">
        <title>Brucella sp. YY2X, whole genome shotgun sequencing project.</title>
        <authorList>
            <person name="Yang Y."/>
        </authorList>
    </citation>
    <scope>NUCLEOTIDE SEQUENCE [LARGE SCALE GENOMIC DNA]</scope>
    <source>
        <strain evidence="14 15">YY2X</strain>
    </source>
</reference>
<evidence type="ECO:0000313" key="15">
    <source>
        <dbReference type="Proteomes" id="UP001301216"/>
    </source>
</evidence>
<feature type="chain" id="PRO_5045957303" description="Lectin-like protein BA14k" evidence="13">
    <location>
        <begin position="28"/>
        <end position="177"/>
    </location>
</feature>
<evidence type="ECO:0000256" key="6">
    <source>
        <dbReference type="ARBA" id="ARBA00022729"/>
    </source>
</evidence>
<name>A0ABT3QTT0_9HYPH</name>
<feature type="region of interest" description="Disordered" evidence="12">
    <location>
        <begin position="47"/>
        <end position="83"/>
    </location>
</feature>
<proteinExistence type="inferred from homology"/>
<accession>A0ABT3QTT0</accession>
<evidence type="ECO:0000256" key="3">
    <source>
        <dbReference type="ARBA" id="ARBA00020552"/>
    </source>
</evidence>
<keyword evidence="7" id="KW-0430">Lectin</keyword>
<evidence type="ECO:0000256" key="5">
    <source>
        <dbReference type="ARBA" id="ARBA00022692"/>
    </source>
</evidence>
<organism evidence="14 15">
    <name type="scientific">Ochrobactrum chromiisoli</name>
    <dbReference type="NCBI Taxonomy" id="2993941"/>
    <lineage>
        <taxon>Bacteria</taxon>
        <taxon>Pseudomonadati</taxon>
        <taxon>Pseudomonadota</taxon>
        <taxon>Alphaproteobacteria</taxon>
        <taxon>Hyphomicrobiales</taxon>
        <taxon>Brucellaceae</taxon>
        <taxon>Brucella/Ochrobactrum group</taxon>
        <taxon>Ochrobactrum</taxon>
    </lineage>
</organism>
<keyword evidence="15" id="KW-1185">Reference proteome</keyword>
<evidence type="ECO:0000256" key="7">
    <source>
        <dbReference type="ARBA" id="ARBA00022734"/>
    </source>
</evidence>
<dbReference type="Pfam" id="PF07886">
    <property type="entry name" value="BA14K"/>
    <property type="match status" value="1"/>
</dbReference>
<dbReference type="EMBL" id="JAPHAV010000017">
    <property type="protein sequence ID" value="MCX2698969.1"/>
    <property type="molecule type" value="Genomic_DNA"/>
</dbReference>
<keyword evidence="6 13" id="KW-0732">Signal</keyword>
<evidence type="ECO:0000256" key="13">
    <source>
        <dbReference type="SAM" id="SignalP"/>
    </source>
</evidence>
<sequence length="177" mass="20169">MINSLKKMMVGLIGATFLVGAIAPVSASPVLPTAQIASSDNIANVRDDRWRRHGNGNWNSHRPGPRPGWNGHRPGPRPGWNDNHRPRPGYWNGHRGYNHYRNGYRRHNDGWWYPLAAFGAGAIIGGAIANQPAPQPVYRYSNNHVQWCYNRYKSYRASDNTFQPYNGPRQQCYSPYR</sequence>
<evidence type="ECO:0000256" key="2">
    <source>
        <dbReference type="ARBA" id="ARBA00010270"/>
    </source>
</evidence>
<gene>
    <name evidence="14" type="ORF">OPR82_19830</name>
</gene>
<comment type="function">
    <text evidence="11">Has immunoglobulin-binding and hemagglutination properties, and can bind to mannose. Essential for virulence. May be involved in LPS biosynthesis or polysaccharide transport.</text>
</comment>
<feature type="signal peptide" evidence="13">
    <location>
        <begin position="1"/>
        <end position="27"/>
    </location>
</feature>
<evidence type="ECO:0000256" key="8">
    <source>
        <dbReference type="ARBA" id="ARBA00022989"/>
    </source>
</evidence>
<keyword evidence="8" id="KW-1133">Transmembrane helix</keyword>
<evidence type="ECO:0000256" key="11">
    <source>
        <dbReference type="ARBA" id="ARBA00025321"/>
    </source>
</evidence>
<evidence type="ECO:0000256" key="10">
    <source>
        <dbReference type="ARBA" id="ARBA00023136"/>
    </source>
</evidence>
<keyword evidence="4" id="KW-1003">Cell membrane</keyword>
<comment type="caution">
    <text evidence="14">The sequence shown here is derived from an EMBL/GenBank/DDBJ whole genome shotgun (WGS) entry which is preliminary data.</text>
</comment>
<evidence type="ECO:0000256" key="9">
    <source>
        <dbReference type="ARBA" id="ARBA00023026"/>
    </source>
</evidence>
<dbReference type="RefSeq" id="WP_265986618.1">
    <property type="nucleotide sequence ID" value="NZ_JAPHAV010000017.1"/>
</dbReference>
<evidence type="ECO:0000256" key="4">
    <source>
        <dbReference type="ARBA" id="ARBA00022475"/>
    </source>
</evidence>
<protein>
    <recommendedName>
        <fullName evidence="3">Lectin-like protein BA14k</fullName>
    </recommendedName>
</protein>
<keyword evidence="9" id="KW-0843">Virulence</keyword>
<keyword evidence="5" id="KW-0812">Transmembrane</keyword>
<comment type="similarity">
    <text evidence="2">Belongs to the BA14k family.</text>
</comment>
<evidence type="ECO:0000256" key="1">
    <source>
        <dbReference type="ARBA" id="ARBA00004162"/>
    </source>
</evidence>